<reference evidence="4 5" key="1">
    <citation type="journal article" date="2014" name="Genome Biol. Evol.">
        <title>Genome sequence of "Candidatus Walczuchella monophlebidarum" the flavobacterial endosymbiont of Llaveia axin axin (Hemiptera: Coccoidea: Monophlebidae).</title>
        <authorList>
            <person name="Rosas-Perez T."/>
            <person name="Rosenblueth M."/>
            <person name="Rincon-Rosales R."/>
            <person name="Mora J."/>
            <person name="Martinez-Romero E."/>
        </authorList>
    </citation>
    <scope>NUCLEOTIDE SEQUENCE [LARGE SCALE GENOMIC DNA]</scope>
    <source>
        <strain evidence="4">FNIIJ</strain>
    </source>
</reference>
<dbReference type="AlphaFoldDB" id="A0A068DSU9"/>
<dbReference type="STRING" id="1415657.FNIIJ_207"/>
<sequence length="119" mass="13781">MATKIRLQRYGRKYNPVYHIVVADSRSPRDGKFIEKLGIYNPLTDPSTIELSIERSISWLQKGAQPTNTVRSILSNSGVLYKKHLIDGVRKGVFDNTEAEHRFQKWLSKKIVKFKIKHV</sequence>
<dbReference type="SUPFAM" id="SSF54565">
    <property type="entry name" value="Ribosomal protein S16"/>
    <property type="match status" value="1"/>
</dbReference>
<dbReference type="Proteomes" id="UP000027148">
    <property type="component" value="Chromosome"/>
</dbReference>
<evidence type="ECO:0000313" key="5">
    <source>
        <dbReference type="Proteomes" id="UP000027148"/>
    </source>
</evidence>
<dbReference type="GO" id="GO:0003735">
    <property type="term" value="F:structural constituent of ribosome"/>
    <property type="evidence" value="ECO:0007669"/>
    <property type="project" value="InterPro"/>
</dbReference>
<dbReference type="RefSeq" id="WP_038436202.1">
    <property type="nucleotide sequence ID" value="NZ_CP006873.1"/>
</dbReference>
<dbReference type="GO" id="GO:0005737">
    <property type="term" value="C:cytoplasm"/>
    <property type="evidence" value="ECO:0007669"/>
    <property type="project" value="UniProtKB-ARBA"/>
</dbReference>
<dbReference type="KEGG" id="elv:FNIIJ_207"/>
<dbReference type="InterPro" id="IPR000307">
    <property type="entry name" value="Ribosomal_bS16"/>
</dbReference>
<name>A0A068DSU9_9FLAO</name>
<keyword evidence="5" id="KW-1185">Reference proteome</keyword>
<comment type="similarity">
    <text evidence="3">Belongs to the bacterial ribosomal protein bS16 family.</text>
</comment>
<evidence type="ECO:0000256" key="2">
    <source>
        <dbReference type="ARBA" id="ARBA00023274"/>
    </source>
</evidence>
<dbReference type="HAMAP" id="MF_00385">
    <property type="entry name" value="Ribosomal_bS16"/>
    <property type="match status" value="1"/>
</dbReference>
<dbReference type="HOGENOM" id="CLU_100590_3_2_10"/>
<evidence type="ECO:0000256" key="3">
    <source>
        <dbReference type="HAMAP-Rule" id="MF_00385"/>
    </source>
</evidence>
<evidence type="ECO:0000256" key="1">
    <source>
        <dbReference type="ARBA" id="ARBA00022980"/>
    </source>
</evidence>
<keyword evidence="1 3" id="KW-0689">Ribosomal protein</keyword>
<dbReference type="OrthoDB" id="9807878at2"/>
<organism evidence="4 5">
    <name type="scientific">Candidatus Walczuchella monophlebidarum</name>
    <dbReference type="NCBI Taxonomy" id="1415657"/>
    <lineage>
        <taxon>Bacteria</taxon>
        <taxon>Pseudomonadati</taxon>
        <taxon>Bacteroidota</taxon>
        <taxon>Flavobacteriia</taxon>
        <taxon>Flavobacteriales</taxon>
        <taxon>Candidatus Walczuchella</taxon>
    </lineage>
</organism>
<dbReference type="NCBIfam" id="TIGR00002">
    <property type="entry name" value="S16"/>
    <property type="match status" value="1"/>
</dbReference>
<dbReference type="Gene3D" id="3.30.1320.10">
    <property type="match status" value="1"/>
</dbReference>
<protein>
    <recommendedName>
        <fullName evidence="3">Small ribosomal subunit protein bS16</fullName>
    </recommendedName>
</protein>
<dbReference type="Pfam" id="PF00886">
    <property type="entry name" value="Ribosomal_S16"/>
    <property type="match status" value="1"/>
</dbReference>
<dbReference type="InterPro" id="IPR023803">
    <property type="entry name" value="Ribosomal_bS16_dom_sf"/>
</dbReference>
<dbReference type="GO" id="GO:0006412">
    <property type="term" value="P:translation"/>
    <property type="evidence" value="ECO:0007669"/>
    <property type="project" value="UniProtKB-UniRule"/>
</dbReference>
<dbReference type="PANTHER" id="PTHR12919:SF20">
    <property type="entry name" value="SMALL RIBOSOMAL SUBUNIT PROTEIN BS16M"/>
    <property type="match status" value="1"/>
</dbReference>
<dbReference type="EMBL" id="CP006873">
    <property type="protein sequence ID" value="AID37474.1"/>
    <property type="molecule type" value="Genomic_DNA"/>
</dbReference>
<keyword evidence="2 3" id="KW-0687">Ribonucleoprotein</keyword>
<gene>
    <name evidence="3 4" type="primary">rpsP</name>
    <name evidence="4" type="ORF">FNIIJ_207</name>
</gene>
<accession>A0A068DSU9</accession>
<dbReference type="PANTHER" id="PTHR12919">
    <property type="entry name" value="30S RIBOSOMAL PROTEIN S16"/>
    <property type="match status" value="1"/>
</dbReference>
<dbReference type="GO" id="GO:0015935">
    <property type="term" value="C:small ribosomal subunit"/>
    <property type="evidence" value="ECO:0007669"/>
    <property type="project" value="TreeGrafter"/>
</dbReference>
<evidence type="ECO:0000313" key="4">
    <source>
        <dbReference type="EMBL" id="AID37474.1"/>
    </source>
</evidence>
<proteinExistence type="inferred from homology"/>